<dbReference type="Proteomes" id="UP000307943">
    <property type="component" value="Unassembled WGS sequence"/>
</dbReference>
<reference evidence="1 2" key="1">
    <citation type="submission" date="2019-05" db="EMBL/GenBank/DDBJ databases">
        <title>We sequenced the genome of Paenibacillus hemerocallicola KCTC 33185 for further insight into its adaptation and study the phylogeny of Paenibacillus.</title>
        <authorList>
            <person name="Narsing Rao M.P."/>
        </authorList>
    </citation>
    <scope>NUCLEOTIDE SEQUENCE [LARGE SCALE GENOMIC DNA]</scope>
    <source>
        <strain evidence="1 2">KCTC 33185</strain>
    </source>
</reference>
<proteinExistence type="predicted"/>
<comment type="caution">
    <text evidence="1">The sequence shown here is derived from an EMBL/GenBank/DDBJ whole genome shotgun (WGS) entry which is preliminary data.</text>
</comment>
<evidence type="ECO:0000313" key="2">
    <source>
        <dbReference type="Proteomes" id="UP000307943"/>
    </source>
</evidence>
<keyword evidence="2" id="KW-1185">Reference proteome</keyword>
<name>A0A5C4T1W9_9BACL</name>
<evidence type="ECO:0008006" key="3">
    <source>
        <dbReference type="Google" id="ProtNLM"/>
    </source>
</evidence>
<protein>
    <recommendedName>
        <fullName evidence="3">LURP-one-related family protein</fullName>
    </recommendedName>
</protein>
<dbReference type="EMBL" id="VDCQ01000053">
    <property type="protein sequence ID" value="TNJ62815.1"/>
    <property type="molecule type" value="Genomic_DNA"/>
</dbReference>
<sequence>MESTTLYFKDNFFSAGETPITDENGRTLGFLNLHGMFDSGITVTDASGTPAAGGKFRFFSNAWIVSDRYGNEIGVLKPKFAFFKQRFVYESSRHRELSIESPAFSREYVVRDYRDETVAHFRRINGMFASGAYELNNRSELSAEELITVVMGVHGIMKRQQAAAAT</sequence>
<evidence type="ECO:0000313" key="1">
    <source>
        <dbReference type="EMBL" id="TNJ62815.1"/>
    </source>
</evidence>
<dbReference type="OrthoDB" id="2692055at2"/>
<accession>A0A5C4T1W9</accession>
<dbReference type="RefSeq" id="WP_139605750.1">
    <property type="nucleotide sequence ID" value="NZ_VDCQ01000053.1"/>
</dbReference>
<dbReference type="AlphaFoldDB" id="A0A5C4T1W9"/>
<dbReference type="Pfam" id="PF04525">
    <property type="entry name" value="LOR"/>
    <property type="match status" value="1"/>
</dbReference>
<dbReference type="InterPro" id="IPR007612">
    <property type="entry name" value="LOR"/>
</dbReference>
<organism evidence="1 2">
    <name type="scientific">Paenibacillus hemerocallicola</name>
    <dbReference type="NCBI Taxonomy" id="1172614"/>
    <lineage>
        <taxon>Bacteria</taxon>
        <taxon>Bacillati</taxon>
        <taxon>Bacillota</taxon>
        <taxon>Bacilli</taxon>
        <taxon>Bacillales</taxon>
        <taxon>Paenibacillaceae</taxon>
        <taxon>Paenibacillus</taxon>
    </lineage>
</organism>
<gene>
    <name evidence="1" type="ORF">FE784_28995</name>
</gene>